<dbReference type="InterPro" id="IPR051637">
    <property type="entry name" value="Ank_repeat_dom-contain_49"/>
</dbReference>
<dbReference type="Proteomes" id="UP000472372">
    <property type="component" value="Chromosome 6"/>
</dbReference>
<evidence type="ECO:0000256" key="1">
    <source>
        <dbReference type="ARBA" id="ARBA00022737"/>
    </source>
</evidence>
<dbReference type="EMBL" id="HG992982">
    <property type="protein sequence ID" value="CAE7187468.1"/>
    <property type="molecule type" value="Genomic_DNA"/>
</dbReference>
<keyword evidence="1" id="KW-0677">Repeat</keyword>
<evidence type="ECO:0000313" key="5">
    <source>
        <dbReference type="EMBL" id="CAE7187468.1"/>
    </source>
</evidence>
<sequence length="752" mass="83510">MTKAWDLVQDEIKDLSFNQKRPLDEVMKLMESKYRFQASIRAYRMKLKEWGLMRHKPRKTHRRAKHSGRHRSKQSNHGDGESSDTVGSMSVEPQAREDCEKTGEWQTIVNLVDDSIGAVAEPIYMGLLGQTQDLRSSIETGLQKATQASDILLDMIGATLDNNVQELEKLVIANADRVNDPIGLPFDQPSSRFFTHPALSKMAIRQHPGQTLLDVACGMPSGPVIWMLIAYGAKGTRNPFGTDSALYNAIKNGRTKTVQALLQSGRSDVNGLPGTVSQPLYEAVFWNVPEIVRILISRGAKLDNFGHSAEGPNLQNALHLCLLNRVRFYADTSYREKCHAILQQLIDVGADIHSAPPDPAMRSNFHMFTEPWQGRPYWALELSETETACFSLFASKGVDLETPFKGCPCGSVNQNTFQHQALWHSTPSFAQSLVDTFVSTPLNDGMGLLSEVLGSCPNAKRHPAYAQRDIQVLLGKGVSPNGTERDNSSPLQICLSTSPATDVVSRLQVLLAHGADPEAKDKNLVQPYVLASEIFQDPLRSEVMSVLVANMSGKHVNRIDDVSYSWSKGHFPIPKTPTYEQVIACTDGKSSFARDMYYMVPERAQGEFRTAYFKVISGYFLESVDQPAKVEFPPTKEGHQTARILHLREFGLPKIKFQQDLADAILKAPSLPDMPGPDAVALLRSPMSSDTTHTTESSSFSSDTTMTTITPVEALLPFQFNMNDPLSATSFQQWDDDFFIAETLLDLSWDKP</sequence>
<dbReference type="AlphaFoldDB" id="A0A6S6W9V9"/>
<name>A0A6S6W9V9_9PLEO</name>
<dbReference type="PANTHER" id="PTHR24180">
    <property type="entry name" value="CYCLIN-DEPENDENT KINASE INHIBITOR 2C-RELATED"/>
    <property type="match status" value="1"/>
</dbReference>
<accession>A0A6S6W9V9</accession>
<dbReference type="InterPro" id="IPR002110">
    <property type="entry name" value="Ankyrin_rpt"/>
</dbReference>
<keyword evidence="2" id="KW-0040">ANK repeat</keyword>
<protein>
    <submittedName>
        <fullName evidence="5">Clr5 multi-domain protein</fullName>
    </submittedName>
</protein>
<feature type="compositionally biased region" description="Basic residues" evidence="3">
    <location>
        <begin position="54"/>
        <end position="74"/>
    </location>
</feature>
<evidence type="ECO:0000256" key="3">
    <source>
        <dbReference type="SAM" id="MobiDB-lite"/>
    </source>
</evidence>
<dbReference type="PANTHER" id="PTHR24180:SF45">
    <property type="entry name" value="POLY [ADP-RIBOSE] POLYMERASE TANKYRASE"/>
    <property type="match status" value="1"/>
</dbReference>
<dbReference type="InterPro" id="IPR036770">
    <property type="entry name" value="Ankyrin_rpt-contain_sf"/>
</dbReference>
<gene>
    <name evidence="5" type="ORF">PTTW11_07151</name>
</gene>
<feature type="domain" description="Clr5" evidence="4">
    <location>
        <begin position="1"/>
        <end position="52"/>
    </location>
</feature>
<evidence type="ECO:0000259" key="4">
    <source>
        <dbReference type="Pfam" id="PF14420"/>
    </source>
</evidence>
<dbReference type="SUPFAM" id="SSF48403">
    <property type="entry name" value="Ankyrin repeat"/>
    <property type="match status" value="1"/>
</dbReference>
<dbReference type="Gene3D" id="1.25.40.20">
    <property type="entry name" value="Ankyrin repeat-containing domain"/>
    <property type="match status" value="2"/>
</dbReference>
<dbReference type="SMART" id="SM00248">
    <property type="entry name" value="ANK"/>
    <property type="match status" value="4"/>
</dbReference>
<evidence type="ECO:0000256" key="2">
    <source>
        <dbReference type="ARBA" id="ARBA00023043"/>
    </source>
</evidence>
<proteinExistence type="predicted"/>
<dbReference type="InterPro" id="IPR025676">
    <property type="entry name" value="Clr5_dom"/>
</dbReference>
<evidence type="ECO:0000313" key="6">
    <source>
        <dbReference type="Proteomes" id="UP000472372"/>
    </source>
</evidence>
<dbReference type="Pfam" id="PF14420">
    <property type="entry name" value="Clr5"/>
    <property type="match status" value="1"/>
</dbReference>
<feature type="region of interest" description="Disordered" evidence="3">
    <location>
        <begin position="54"/>
        <end position="101"/>
    </location>
</feature>
<reference evidence="5" key="1">
    <citation type="submission" date="2021-02" db="EMBL/GenBank/DDBJ databases">
        <authorList>
            <person name="Syme A R."/>
            <person name="Syme A R."/>
            <person name="Moolhuijzen P."/>
        </authorList>
    </citation>
    <scope>NUCLEOTIDE SEQUENCE</scope>
    <source>
        <strain evidence="5">W1-1</strain>
    </source>
</reference>
<organism evidence="5 6">
    <name type="scientific">Pyrenophora teres f. teres</name>
    <dbReference type="NCBI Taxonomy" id="97479"/>
    <lineage>
        <taxon>Eukaryota</taxon>
        <taxon>Fungi</taxon>
        <taxon>Dikarya</taxon>
        <taxon>Ascomycota</taxon>
        <taxon>Pezizomycotina</taxon>
        <taxon>Dothideomycetes</taxon>
        <taxon>Pleosporomycetidae</taxon>
        <taxon>Pleosporales</taxon>
        <taxon>Pleosporineae</taxon>
        <taxon>Pleosporaceae</taxon>
        <taxon>Pyrenophora</taxon>
    </lineage>
</organism>
<dbReference type="Pfam" id="PF12796">
    <property type="entry name" value="Ank_2"/>
    <property type="match status" value="1"/>
</dbReference>